<accession>A0A1Y3PYL9</accession>
<dbReference type="AlphaFoldDB" id="A0A1Y3PYL9"/>
<feature type="transmembrane region" description="Helical" evidence="1">
    <location>
        <begin position="142"/>
        <end position="160"/>
    </location>
</feature>
<dbReference type="Gene3D" id="1.10.1900.10">
    <property type="entry name" value="c-terminal domain of poly(a) binding protein"/>
    <property type="match status" value="1"/>
</dbReference>
<protein>
    <recommendedName>
        <fullName evidence="4">DUF1129 domain-containing protein</fullName>
    </recommendedName>
</protein>
<gene>
    <name evidence="2" type="ORF">BAA01_15735</name>
</gene>
<evidence type="ECO:0000313" key="2">
    <source>
        <dbReference type="EMBL" id="OUM90308.1"/>
    </source>
</evidence>
<proteinExistence type="predicted"/>
<evidence type="ECO:0000256" key="1">
    <source>
        <dbReference type="SAM" id="Phobius"/>
    </source>
</evidence>
<feature type="transmembrane region" description="Helical" evidence="1">
    <location>
        <begin position="100"/>
        <end position="122"/>
    </location>
</feature>
<reference evidence="3" key="1">
    <citation type="submission" date="2016-06" db="EMBL/GenBank/DDBJ databases">
        <authorList>
            <person name="Nascimento L."/>
            <person name="Pereira R.V."/>
            <person name="Martins L.F."/>
            <person name="Quaggio R.B."/>
            <person name="Silva A.M."/>
            <person name="Setubal J.C."/>
        </authorList>
    </citation>
    <scope>NUCLEOTIDE SEQUENCE [LARGE SCALE GENOMIC DNA]</scope>
</reference>
<dbReference type="PANTHER" id="PTHR41307">
    <property type="entry name" value="MEMBRANE PROTEIN-RELATED"/>
    <property type="match status" value="1"/>
</dbReference>
<keyword evidence="1" id="KW-0812">Transmembrane</keyword>
<keyword evidence="1" id="KW-0472">Membrane</keyword>
<feature type="transmembrane region" description="Helical" evidence="1">
    <location>
        <begin position="172"/>
        <end position="192"/>
    </location>
</feature>
<feature type="transmembrane region" description="Helical" evidence="1">
    <location>
        <begin position="204"/>
        <end position="222"/>
    </location>
</feature>
<dbReference type="EMBL" id="LZRT01000019">
    <property type="protein sequence ID" value="OUM90308.1"/>
    <property type="molecule type" value="Genomic_DNA"/>
</dbReference>
<dbReference type="SUPFAM" id="SSF158560">
    <property type="entry name" value="BH3980-like"/>
    <property type="match status" value="1"/>
</dbReference>
<name>A0A1Y3PYL9_9BACI</name>
<comment type="caution">
    <text evidence="2">The sequence shown here is derived from an EMBL/GenBank/DDBJ whole genome shotgun (WGS) entry which is preliminary data.</text>
</comment>
<dbReference type="Proteomes" id="UP000196475">
    <property type="component" value="Unassembled WGS sequence"/>
</dbReference>
<keyword evidence="1" id="KW-1133">Transmembrane helix</keyword>
<dbReference type="PANTHER" id="PTHR41307:SF1">
    <property type="entry name" value="MEMBRANE PROTEIN"/>
    <property type="match status" value="1"/>
</dbReference>
<evidence type="ECO:0000313" key="3">
    <source>
        <dbReference type="Proteomes" id="UP000196475"/>
    </source>
</evidence>
<evidence type="ECO:0008006" key="4">
    <source>
        <dbReference type="Google" id="ProtNLM"/>
    </source>
</evidence>
<organism evidence="2 3">
    <name type="scientific">Bacillus thermozeamaize</name>
    <dbReference type="NCBI Taxonomy" id="230954"/>
    <lineage>
        <taxon>Bacteria</taxon>
        <taxon>Bacillati</taxon>
        <taxon>Bacillota</taxon>
        <taxon>Bacilli</taxon>
        <taxon>Bacillales</taxon>
        <taxon>Bacillaceae</taxon>
        <taxon>Bacillus</taxon>
    </lineage>
</organism>
<sequence length="232" mass="27028">MNQGTRRMTVEEMVELNNERRLQLNEENRKYYEEMLVYLRMSPVEQRKVEELLLEMLDHLLIAQREGRTAQDVFGDDPESYCKEVIQTLDRQPLFHFPRFAFIFSTVLYVGFLLDALFRLIVYPLLNRFYGVPVPEGFKADWFVIAALGPLLIEGMMFFMRKTTFKGIGAKVGWILLLQVISVGGFLLWHLILKDAVPMLPIPAWMSLGIGAALWLVHRLVFNGVFKHVEIF</sequence>